<dbReference type="SUPFAM" id="SSF52343">
    <property type="entry name" value="Ferredoxin reductase-like, C-terminal NADP-linked domain"/>
    <property type="match status" value="1"/>
</dbReference>
<dbReference type="SUPFAM" id="SSF63380">
    <property type="entry name" value="Riboflavin synthase domain-like"/>
    <property type="match status" value="1"/>
</dbReference>
<gene>
    <name evidence="3" type="ORF">GCM10017643_37250</name>
</gene>
<dbReference type="PRINTS" id="PR00371">
    <property type="entry name" value="FPNCR"/>
</dbReference>
<dbReference type="Gene3D" id="2.40.30.10">
    <property type="entry name" value="Translation factors"/>
    <property type="match status" value="1"/>
</dbReference>
<dbReference type="PANTHER" id="PTHR47354">
    <property type="entry name" value="NADH OXIDOREDUCTASE HCR"/>
    <property type="match status" value="1"/>
</dbReference>
<accession>A0A9W6JAC1</accession>
<dbReference type="GO" id="GO:0016491">
    <property type="term" value="F:oxidoreductase activity"/>
    <property type="evidence" value="ECO:0007669"/>
    <property type="project" value="InterPro"/>
</dbReference>
<reference evidence="3" key="1">
    <citation type="journal article" date="2014" name="Int. J. Syst. Evol. Microbiol.">
        <title>Complete genome sequence of Corynebacterium casei LMG S-19264T (=DSM 44701T), isolated from a smear-ripened cheese.</title>
        <authorList>
            <consortium name="US DOE Joint Genome Institute (JGI-PGF)"/>
            <person name="Walter F."/>
            <person name="Albersmeier A."/>
            <person name="Kalinowski J."/>
            <person name="Ruckert C."/>
        </authorList>
    </citation>
    <scope>NUCLEOTIDE SEQUENCE</scope>
    <source>
        <strain evidence="3">VKM B-2484</strain>
    </source>
</reference>
<evidence type="ECO:0000256" key="1">
    <source>
        <dbReference type="ARBA" id="ARBA00034078"/>
    </source>
</evidence>
<evidence type="ECO:0000313" key="4">
    <source>
        <dbReference type="Proteomes" id="UP001143370"/>
    </source>
</evidence>
<dbReference type="Pfam" id="PF00175">
    <property type="entry name" value="NAD_binding_1"/>
    <property type="match status" value="1"/>
</dbReference>
<dbReference type="InterPro" id="IPR017938">
    <property type="entry name" value="Riboflavin_synthase-like_b-brl"/>
</dbReference>
<dbReference type="EMBL" id="BSFJ01000029">
    <property type="protein sequence ID" value="GLK73607.1"/>
    <property type="molecule type" value="Genomic_DNA"/>
</dbReference>
<dbReference type="CDD" id="cd06217">
    <property type="entry name" value="FNR_iron_sulfur_binding_3"/>
    <property type="match status" value="1"/>
</dbReference>
<dbReference type="InterPro" id="IPR017927">
    <property type="entry name" value="FAD-bd_FR_type"/>
</dbReference>
<dbReference type="PANTHER" id="PTHR47354:SF5">
    <property type="entry name" value="PROTEIN RFBI"/>
    <property type="match status" value="1"/>
</dbReference>
<keyword evidence="4" id="KW-1185">Reference proteome</keyword>
<dbReference type="Proteomes" id="UP001143370">
    <property type="component" value="Unassembled WGS sequence"/>
</dbReference>
<protein>
    <submittedName>
        <fullName evidence="3">Oxidoreductase</fullName>
    </submittedName>
</protein>
<dbReference type="Gene3D" id="3.40.50.80">
    <property type="entry name" value="Nucleotide-binding domain of ferredoxin-NADP reductase (FNR) module"/>
    <property type="match status" value="1"/>
</dbReference>
<dbReference type="InterPro" id="IPR050415">
    <property type="entry name" value="MRET"/>
</dbReference>
<comment type="cofactor">
    <cofactor evidence="1">
        <name>[2Fe-2S] cluster</name>
        <dbReference type="ChEBI" id="CHEBI:190135"/>
    </cofactor>
</comment>
<dbReference type="InterPro" id="IPR039261">
    <property type="entry name" value="FNR_nucleotide-bd"/>
</dbReference>
<dbReference type="InterPro" id="IPR008333">
    <property type="entry name" value="Cbr1-like_FAD-bd_dom"/>
</dbReference>
<dbReference type="AlphaFoldDB" id="A0A9W6JAC1"/>
<dbReference type="InterPro" id="IPR001709">
    <property type="entry name" value="Flavoprot_Pyr_Nucl_cyt_Rdtase"/>
</dbReference>
<organism evidence="3 4">
    <name type="scientific">Ancylobacter dichloromethanicus</name>
    <dbReference type="NCBI Taxonomy" id="518825"/>
    <lineage>
        <taxon>Bacteria</taxon>
        <taxon>Pseudomonadati</taxon>
        <taxon>Pseudomonadota</taxon>
        <taxon>Alphaproteobacteria</taxon>
        <taxon>Hyphomicrobiales</taxon>
        <taxon>Xanthobacteraceae</taxon>
        <taxon>Ancylobacter</taxon>
    </lineage>
</organism>
<dbReference type="PRINTS" id="PR00406">
    <property type="entry name" value="CYTB5RDTASE"/>
</dbReference>
<sequence length="253" mass="27231">MIDAATAAARWRVATVMAIRNETATVKTISFDVPGWPGHLGGQHVDLRLTAEDGYVAQRSYSIASGAGSGPLVELTVDAVPDGEVSGFLHEELRIGDQIEIRGPIGNYFAWSAAHDYGLLLIAGGSGIVPLMSMLRSRDAAGATQPARLLYSSRSIEQIIYRAELDRLAAQTANFTLTQTLTRDAPSEWTGERGRIDRAMLARWQFTPAGHPDVYVCGPTAFVETIAEHLVAIGHSASNVRTERFGPTGAIRT</sequence>
<dbReference type="InterPro" id="IPR001433">
    <property type="entry name" value="OxRdtase_FAD/NAD-bd"/>
</dbReference>
<reference evidence="3" key="2">
    <citation type="submission" date="2023-01" db="EMBL/GenBank/DDBJ databases">
        <authorList>
            <person name="Sun Q."/>
            <person name="Evtushenko L."/>
        </authorList>
    </citation>
    <scope>NUCLEOTIDE SEQUENCE</scope>
    <source>
        <strain evidence="3">VKM B-2484</strain>
    </source>
</reference>
<dbReference type="RefSeq" id="WP_213376062.1">
    <property type="nucleotide sequence ID" value="NZ_BSFJ01000029.1"/>
</dbReference>
<proteinExistence type="predicted"/>
<evidence type="ECO:0000259" key="2">
    <source>
        <dbReference type="PROSITE" id="PS51384"/>
    </source>
</evidence>
<evidence type="ECO:0000313" key="3">
    <source>
        <dbReference type="EMBL" id="GLK73607.1"/>
    </source>
</evidence>
<feature type="domain" description="FAD-binding FR-type" evidence="2">
    <location>
        <begin position="9"/>
        <end position="111"/>
    </location>
</feature>
<comment type="caution">
    <text evidence="3">The sequence shown here is derived from an EMBL/GenBank/DDBJ whole genome shotgun (WGS) entry which is preliminary data.</text>
</comment>
<name>A0A9W6JAC1_9HYPH</name>
<dbReference type="Pfam" id="PF00970">
    <property type="entry name" value="FAD_binding_6"/>
    <property type="match status" value="1"/>
</dbReference>
<dbReference type="PROSITE" id="PS51384">
    <property type="entry name" value="FAD_FR"/>
    <property type="match status" value="1"/>
</dbReference>